<gene>
    <name evidence="2" type="ORF">MENT_LOCUS40459</name>
</gene>
<evidence type="ECO:0000313" key="2">
    <source>
        <dbReference type="EMBL" id="CAD2187849.1"/>
    </source>
</evidence>
<comment type="caution">
    <text evidence="2">The sequence shown here is derived from an EMBL/GenBank/DDBJ whole genome shotgun (WGS) entry which is preliminary data.</text>
</comment>
<feature type="region of interest" description="Disordered" evidence="1">
    <location>
        <begin position="114"/>
        <end position="133"/>
    </location>
</feature>
<name>A0A6V7WLH5_MELEN</name>
<proteinExistence type="predicted"/>
<evidence type="ECO:0000256" key="1">
    <source>
        <dbReference type="SAM" id="MobiDB-lite"/>
    </source>
</evidence>
<evidence type="ECO:0000313" key="3">
    <source>
        <dbReference type="Proteomes" id="UP000580250"/>
    </source>
</evidence>
<dbReference type="EMBL" id="CAJEWN010000658">
    <property type="protein sequence ID" value="CAD2187849.1"/>
    <property type="molecule type" value="Genomic_DNA"/>
</dbReference>
<dbReference type="Proteomes" id="UP000580250">
    <property type="component" value="Unassembled WGS sequence"/>
</dbReference>
<accession>A0A6V7WLH5</accession>
<protein>
    <submittedName>
        <fullName evidence="2">Uncharacterized protein</fullName>
    </submittedName>
</protein>
<reference evidence="2 3" key="1">
    <citation type="submission" date="2020-08" db="EMBL/GenBank/DDBJ databases">
        <authorList>
            <person name="Koutsovoulos G."/>
            <person name="Danchin GJ E."/>
        </authorList>
    </citation>
    <scope>NUCLEOTIDE SEQUENCE [LARGE SCALE GENOMIC DNA]</scope>
</reference>
<dbReference type="AlphaFoldDB" id="A0A6V7WLH5"/>
<sequence length="169" mass="19910">MSTTAKTAEKEVYFYWNGRLNAWLKLRQRCLQARLCLLLKLHLPRLRINPECSMRVERVKYEPYQFPIAANKKSTVRRFRDNSYGIAKLYEKKEGVPLKRAPLRRFPPYVKPGQLELQKKKKKSPGQKAAKNTKWIASRQHHFNQQISDCVNAIVESVYNVSSNIFETR</sequence>
<organism evidence="2 3">
    <name type="scientific">Meloidogyne enterolobii</name>
    <name type="common">Root-knot nematode worm</name>
    <name type="synonym">Meloidogyne mayaguensis</name>
    <dbReference type="NCBI Taxonomy" id="390850"/>
    <lineage>
        <taxon>Eukaryota</taxon>
        <taxon>Metazoa</taxon>
        <taxon>Ecdysozoa</taxon>
        <taxon>Nematoda</taxon>
        <taxon>Chromadorea</taxon>
        <taxon>Rhabditida</taxon>
        <taxon>Tylenchina</taxon>
        <taxon>Tylenchomorpha</taxon>
        <taxon>Tylenchoidea</taxon>
        <taxon>Meloidogynidae</taxon>
        <taxon>Meloidogyninae</taxon>
        <taxon>Meloidogyne</taxon>
    </lineage>
</organism>